<gene>
    <name evidence="2" type="ORF">BN863_26920</name>
</gene>
<keyword evidence="3" id="KW-1185">Reference proteome</keyword>
<feature type="transmembrane region" description="Helical" evidence="1">
    <location>
        <begin position="12"/>
        <end position="33"/>
    </location>
</feature>
<accession>T2KQZ2</accession>
<dbReference type="HOGENOM" id="CLU_1719665_0_0_10"/>
<keyword evidence="1" id="KW-1133">Transmembrane helix</keyword>
<evidence type="ECO:0000313" key="3">
    <source>
        <dbReference type="Proteomes" id="UP000016160"/>
    </source>
</evidence>
<protein>
    <submittedName>
        <fullName evidence="2">Uncharacterized protein</fullName>
    </submittedName>
</protein>
<proteinExistence type="predicted"/>
<evidence type="ECO:0000313" key="2">
    <source>
        <dbReference type="EMBL" id="CDF80404.1"/>
    </source>
</evidence>
<keyword evidence="1" id="KW-0472">Membrane</keyword>
<dbReference type="PATRIC" id="fig|1347342.6.peg.2708"/>
<organism evidence="2 3">
    <name type="scientific">Formosa agariphila (strain DSM 15362 / KCTC 12365 / LMG 23005 / KMM 3901 / M-2Alg 35-1)</name>
    <dbReference type="NCBI Taxonomy" id="1347342"/>
    <lineage>
        <taxon>Bacteria</taxon>
        <taxon>Pseudomonadati</taxon>
        <taxon>Bacteroidota</taxon>
        <taxon>Flavobacteriia</taxon>
        <taxon>Flavobacteriales</taxon>
        <taxon>Flavobacteriaceae</taxon>
        <taxon>Formosa</taxon>
    </lineage>
</organism>
<sequence>MFNLTSLLGPAAVVFVSCFLIALVSFFSGYLIVNGFLKQWSNTFETTLFYHFPSFQMMKYKFIDENDFKDQGFWEPILLKEDNAYCIAFITDKSQPNFRSIYIPDAPKMDAGEVRYMLTTDCEFIPITMKQAMNGLRQFGKGLDPEVFSGIK</sequence>
<name>T2KQZ2_FORAG</name>
<dbReference type="AlphaFoldDB" id="T2KQZ2"/>
<keyword evidence="1" id="KW-0812">Transmembrane</keyword>
<dbReference type="eggNOG" id="COG2928">
    <property type="taxonomic scope" value="Bacteria"/>
</dbReference>
<dbReference type="Proteomes" id="UP000016160">
    <property type="component" value="Chromosome"/>
</dbReference>
<reference evidence="2 3" key="1">
    <citation type="journal article" date="2013" name="Appl. Environ. Microbiol.">
        <title>The genome of the alga-associated marine flavobacterium Formosa agariphila KMM 3901T reveals a broad potential for degradation of algal polysaccharides.</title>
        <authorList>
            <person name="Mann A.J."/>
            <person name="Hahnke R.L."/>
            <person name="Huang S."/>
            <person name="Werner J."/>
            <person name="Xing P."/>
            <person name="Barbeyron T."/>
            <person name="Huettel B."/>
            <person name="Stueber K."/>
            <person name="Reinhardt R."/>
            <person name="Harder J."/>
            <person name="Gloeckner F.O."/>
            <person name="Amann R.I."/>
            <person name="Teeling H."/>
        </authorList>
    </citation>
    <scope>NUCLEOTIDE SEQUENCE [LARGE SCALE GENOMIC DNA]</scope>
    <source>
        <strain evidence="3">DSM 15362 / KCTC 12365 / LMG 23005 / KMM 3901</strain>
    </source>
</reference>
<evidence type="ECO:0000256" key="1">
    <source>
        <dbReference type="SAM" id="Phobius"/>
    </source>
</evidence>
<dbReference type="EMBL" id="HG315671">
    <property type="protein sequence ID" value="CDF80404.1"/>
    <property type="molecule type" value="Genomic_DNA"/>
</dbReference>